<feature type="compositionally biased region" description="Basic and acidic residues" evidence="1">
    <location>
        <begin position="214"/>
        <end position="228"/>
    </location>
</feature>
<dbReference type="InterPro" id="IPR036425">
    <property type="entry name" value="MoaB/Mog-like_dom_sf"/>
</dbReference>
<dbReference type="Proteomes" id="UP000011509">
    <property type="component" value="Unassembled WGS sequence"/>
</dbReference>
<dbReference type="EMBL" id="AOJL01000026">
    <property type="protein sequence ID" value="ELZ48891.1"/>
    <property type="molecule type" value="Genomic_DNA"/>
</dbReference>
<evidence type="ECO:0000256" key="1">
    <source>
        <dbReference type="SAM" id="MobiDB-lite"/>
    </source>
</evidence>
<dbReference type="STRING" id="1227466.C464_05755"/>
<dbReference type="PATRIC" id="fig|1227466.3.peg.1159"/>
<dbReference type="Pfam" id="PF00994">
    <property type="entry name" value="MoCF_biosynth"/>
    <property type="match status" value="1"/>
</dbReference>
<evidence type="ECO:0000259" key="2">
    <source>
        <dbReference type="SMART" id="SM00852"/>
    </source>
</evidence>
<organism evidence="3 4">
    <name type="scientific">Halorubrum coriense DSM 10284</name>
    <dbReference type="NCBI Taxonomy" id="1227466"/>
    <lineage>
        <taxon>Archaea</taxon>
        <taxon>Methanobacteriati</taxon>
        <taxon>Methanobacteriota</taxon>
        <taxon>Stenosarchaea group</taxon>
        <taxon>Halobacteria</taxon>
        <taxon>Halobacteriales</taxon>
        <taxon>Haloferacaceae</taxon>
        <taxon>Halorubrum</taxon>
    </lineage>
</organism>
<evidence type="ECO:0000313" key="3">
    <source>
        <dbReference type="EMBL" id="ELZ48891.1"/>
    </source>
</evidence>
<comment type="caution">
    <text evidence="3">The sequence shown here is derived from an EMBL/GenBank/DDBJ whole genome shotgun (WGS) entry which is preliminary data.</text>
</comment>
<protein>
    <submittedName>
        <fullName evidence="3">Molybdopterin binding domain protein</fullName>
    </submittedName>
</protein>
<evidence type="ECO:0000313" key="4">
    <source>
        <dbReference type="Proteomes" id="UP000011509"/>
    </source>
</evidence>
<dbReference type="PANTHER" id="PTHR13939:SF0">
    <property type="entry name" value="NMN AMIDOHYDROLASE-LIKE PROTEIN YFAY"/>
    <property type="match status" value="1"/>
</dbReference>
<dbReference type="PANTHER" id="PTHR13939">
    <property type="entry name" value="NICOTINAMIDE-NUCLEOTIDE AMIDOHYDROLASE PNCC"/>
    <property type="match status" value="1"/>
</dbReference>
<feature type="domain" description="MoaB/Mog" evidence="2">
    <location>
        <begin position="4"/>
        <end position="162"/>
    </location>
</feature>
<dbReference type="Gene3D" id="3.40.980.10">
    <property type="entry name" value="MoaB/Mog-like domain"/>
    <property type="match status" value="1"/>
</dbReference>
<name>M0EM79_9EURY</name>
<dbReference type="AlphaFoldDB" id="M0EM79"/>
<dbReference type="SUPFAM" id="SSF53218">
    <property type="entry name" value="Molybdenum cofactor biosynthesis proteins"/>
    <property type="match status" value="1"/>
</dbReference>
<gene>
    <name evidence="3" type="ORF">C464_05755</name>
</gene>
<feature type="region of interest" description="Disordered" evidence="1">
    <location>
        <begin position="214"/>
        <end position="251"/>
    </location>
</feature>
<accession>M0EM79</accession>
<proteinExistence type="predicted"/>
<sequence length="251" mass="26758">MNAAVVTVGDELLVGDTENTNATWLCDRLDARGVAVRRVTVVPDEVAEIARVVNEYHAEYDAVIVTGGLGPTHDDVTMEAVAAAFGRDLAENAEAAAWLAERGYSGGDLAAETTHLPADCRPLPNEAGVAPGAVVESVYVLPGVPGEMKAMFELVEDEFAGTLTHVLTVDVDEPESELLDRFASLRERFDVRVGSYPGEVVSVKITAEREAEAERAAAWVREHTDAVEPRPVGEGSGSVEDRAEDVGDETD</sequence>
<dbReference type="InterPro" id="IPR001453">
    <property type="entry name" value="MoaB/Mog_dom"/>
</dbReference>
<reference evidence="3 4" key="1">
    <citation type="journal article" date="2014" name="PLoS Genet.">
        <title>Phylogenetically driven sequencing of extremely halophilic archaea reveals strategies for static and dynamic osmo-response.</title>
        <authorList>
            <person name="Becker E.A."/>
            <person name="Seitzer P.M."/>
            <person name="Tritt A."/>
            <person name="Larsen D."/>
            <person name="Krusor M."/>
            <person name="Yao A.I."/>
            <person name="Wu D."/>
            <person name="Madern D."/>
            <person name="Eisen J.A."/>
            <person name="Darling A.E."/>
            <person name="Facciotti M.T."/>
        </authorList>
    </citation>
    <scope>NUCLEOTIDE SEQUENCE [LARGE SCALE GENOMIC DNA]</scope>
    <source>
        <strain evidence="3 4">DSM 10284</strain>
    </source>
</reference>
<dbReference type="InterPro" id="IPR050101">
    <property type="entry name" value="CinA"/>
</dbReference>
<dbReference type="SMART" id="SM00852">
    <property type="entry name" value="MoCF_biosynth"/>
    <property type="match status" value="1"/>
</dbReference>
<dbReference type="RefSeq" id="WP_006112657.1">
    <property type="nucleotide sequence ID" value="NZ_AOJL01000026.1"/>
</dbReference>
<dbReference type="CDD" id="cd00885">
    <property type="entry name" value="cinA"/>
    <property type="match status" value="1"/>
</dbReference>
<keyword evidence="4" id="KW-1185">Reference proteome</keyword>
<dbReference type="NCBIfam" id="TIGR00177">
    <property type="entry name" value="molyb_syn"/>
    <property type="match status" value="1"/>
</dbReference>